<proteinExistence type="predicted"/>
<accession>A0A6C0LES8</accession>
<evidence type="ECO:0000256" key="1">
    <source>
        <dbReference type="SAM" id="MobiDB-lite"/>
    </source>
</evidence>
<dbReference type="AlphaFoldDB" id="A0A6C0LES8"/>
<feature type="region of interest" description="Disordered" evidence="1">
    <location>
        <begin position="28"/>
        <end position="57"/>
    </location>
</feature>
<dbReference type="EMBL" id="MN740480">
    <property type="protein sequence ID" value="QHU29053.1"/>
    <property type="molecule type" value="Genomic_DNA"/>
</dbReference>
<evidence type="ECO:0000313" key="2">
    <source>
        <dbReference type="EMBL" id="QHU29053.1"/>
    </source>
</evidence>
<sequence length="57" mass="6952">MSYFTFSITKIDCDFYNIELEFIKRTQTNANERKRTQTNANERKRTQTNANERKRTQ</sequence>
<protein>
    <submittedName>
        <fullName evidence="2">Uncharacterized protein</fullName>
    </submittedName>
</protein>
<reference evidence="2" key="1">
    <citation type="journal article" date="2020" name="Nature">
        <title>Giant virus diversity and host interactions through global metagenomics.</title>
        <authorList>
            <person name="Schulz F."/>
            <person name="Roux S."/>
            <person name="Paez-Espino D."/>
            <person name="Jungbluth S."/>
            <person name="Walsh D.A."/>
            <person name="Denef V.J."/>
            <person name="McMahon K.D."/>
            <person name="Konstantinidis K.T."/>
            <person name="Eloe-Fadrosh E.A."/>
            <person name="Kyrpides N.C."/>
            <person name="Woyke T."/>
        </authorList>
    </citation>
    <scope>NUCLEOTIDE SEQUENCE</scope>
    <source>
        <strain evidence="2">GVMAG-M-3300027804-47</strain>
    </source>
</reference>
<organism evidence="2">
    <name type="scientific">viral metagenome</name>
    <dbReference type="NCBI Taxonomy" id="1070528"/>
    <lineage>
        <taxon>unclassified sequences</taxon>
        <taxon>metagenomes</taxon>
        <taxon>organismal metagenomes</taxon>
    </lineage>
</organism>
<name>A0A6C0LES8_9ZZZZ</name>
<feature type="compositionally biased region" description="Basic and acidic residues" evidence="1">
    <location>
        <begin position="31"/>
        <end position="57"/>
    </location>
</feature>